<protein>
    <recommendedName>
        <fullName evidence="2">Reverse transcriptase domain-containing protein</fullName>
    </recommendedName>
</protein>
<dbReference type="AlphaFoldDB" id="A0A168L3R6"/>
<dbReference type="PANTHER" id="PTHR19446">
    <property type="entry name" value="REVERSE TRANSCRIPTASES"/>
    <property type="match status" value="1"/>
</dbReference>
<sequence>MATHLQGIFSGALLQSRSPPPPSPSIRTSTPSPFTTDLISTNLRQLAPKKAPGSDSITAEMLFPILDPLAPLLLLLFDLCWTSDLIPTLWRTSQVIPIHKKGDTTLASNYRPISLTSVFQKILEKCLQPTLPLQSPPLDIAQGGFQPQRSTLDQVLCLTELCRIHHHRHRQHPTLAFLDIKSAYDTVDRMIIWDALRPTATPSLLRLLQHLVDEVATEVLLNNHQSAQFHPATGVLQGSILSPFLYSLQQLGYRWSPTKSIILPPPPRRRSLDSPSSPYHTIYHTSIPTAPHFNYLGIPIRPGGSIDTNQLIQHNSARARPSMDLLTTIGVRATGYSRLLSTRFYKQFVRPQMEYGLAITKLTKTSTATLDRTQDHCLRRIFGASPRSTTIIMRHISNTPPMSVRHSTLQLKYLARTTHQPSDTLLSNLSPPLAHQP</sequence>
<gene>
    <name evidence="3" type="primary">ABSGL_01342.1 scaffold 1223</name>
</gene>
<evidence type="ECO:0000259" key="2">
    <source>
        <dbReference type="Pfam" id="PF00078"/>
    </source>
</evidence>
<feature type="domain" description="Reverse transcriptase" evidence="2">
    <location>
        <begin position="98"/>
        <end position="248"/>
    </location>
</feature>
<dbReference type="InParanoid" id="A0A168L3R6"/>
<dbReference type="STRING" id="4829.A0A168L3R6"/>
<dbReference type="Pfam" id="PF00078">
    <property type="entry name" value="RVT_1"/>
    <property type="match status" value="1"/>
</dbReference>
<evidence type="ECO:0000313" key="3">
    <source>
        <dbReference type="EMBL" id="SAL96001.1"/>
    </source>
</evidence>
<reference evidence="3" key="1">
    <citation type="submission" date="2016-04" db="EMBL/GenBank/DDBJ databases">
        <authorList>
            <person name="Evans L.H."/>
            <person name="Alamgir A."/>
            <person name="Owens N."/>
            <person name="Weber N.D."/>
            <person name="Virtaneva K."/>
            <person name="Barbian K."/>
            <person name="Babar A."/>
            <person name="Rosenke K."/>
        </authorList>
    </citation>
    <scope>NUCLEOTIDE SEQUENCE [LARGE SCALE GENOMIC DNA]</scope>
    <source>
        <strain evidence="3">CBS 101.48</strain>
    </source>
</reference>
<keyword evidence="4" id="KW-1185">Reference proteome</keyword>
<dbReference type="InterPro" id="IPR000477">
    <property type="entry name" value="RT_dom"/>
</dbReference>
<dbReference type="Proteomes" id="UP000078561">
    <property type="component" value="Unassembled WGS sequence"/>
</dbReference>
<feature type="region of interest" description="Disordered" evidence="1">
    <location>
        <begin position="13"/>
        <end position="32"/>
    </location>
</feature>
<proteinExistence type="predicted"/>
<accession>A0A168L3R6</accession>
<dbReference type="OrthoDB" id="5514950at2759"/>
<name>A0A168L3R6_ABSGL</name>
<dbReference type="OMA" id="CEAWILK"/>
<evidence type="ECO:0000256" key="1">
    <source>
        <dbReference type="SAM" id="MobiDB-lite"/>
    </source>
</evidence>
<dbReference type="EMBL" id="LT550481">
    <property type="protein sequence ID" value="SAL96001.1"/>
    <property type="molecule type" value="Genomic_DNA"/>
</dbReference>
<organism evidence="3">
    <name type="scientific">Absidia glauca</name>
    <name type="common">Pin mould</name>
    <dbReference type="NCBI Taxonomy" id="4829"/>
    <lineage>
        <taxon>Eukaryota</taxon>
        <taxon>Fungi</taxon>
        <taxon>Fungi incertae sedis</taxon>
        <taxon>Mucoromycota</taxon>
        <taxon>Mucoromycotina</taxon>
        <taxon>Mucoromycetes</taxon>
        <taxon>Mucorales</taxon>
        <taxon>Cunninghamellaceae</taxon>
        <taxon>Absidia</taxon>
    </lineage>
</organism>
<evidence type="ECO:0000313" key="4">
    <source>
        <dbReference type="Proteomes" id="UP000078561"/>
    </source>
</evidence>